<organism evidence="2 3">
    <name type="scientific">Trifolium medium</name>
    <dbReference type="NCBI Taxonomy" id="97028"/>
    <lineage>
        <taxon>Eukaryota</taxon>
        <taxon>Viridiplantae</taxon>
        <taxon>Streptophyta</taxon>
        <taxon>Embryophyta</taxon>
        <taxon>Tracheophyta</taxon>
        <taxon>Spermatophyta</taxon>
        <taxon>Magnoliopsida</taxon>
        <taxon>eudicotyledons</taxon>
        <taxon>Gunneridae</taxon>
        <taxon>Pentapetalae</taxon>
        <taxon>rosids</taxon>
        <taxon>fabids</taxon>
        <taxon>Fabales</taxon>
        <taxon>Fabaceae</taxon>
        <taxon>Papilionoideae</taxon>
        <taxon>50 kb inversion clade</taxon>
        <taxon>NPAAA clade</taxon>
        <taxon>Hologalegina</taxon>
        <taxon>IRL clade</taxon>
        <taxon>Trifolieae</taxon>
        <taxon>Trifolium</taxon>
    </lineage>
</organism>
<keyword evidence="3" id="KW-1185">Reference proteome</keyword>
<proteinExistence type="predicted"/>
<evidence type="ECO:0000313" key="2">
    <source>
        <dbReference type="EMBL" id="MCI72197.1"/>
    </source>
</evidence>
<name>A0A392UHL0_9FABA</name>
<reference evidence="2 3" key="1">
    <citation type="journal article" date="2018" name="Front. Plant Sci.">
        <title>Red Clover (Trifolium pratense) and Zigzag Clover (T. medium) - A Picture of Genomic Similarities and Differences.</title>
        <authorList>
            <person name="Dluhosova J."/>
            <person name="Istvanek J."/>
            <person name="Nedelnik J."/>
            <person name="Repkova J."/>
        </authorList>
    </citation>
    <scope>NUCLEOTIDE SEQUENCE [LARGE SCALE GENOMIC DNA]</scope>
    <source>
        <strain evidence="3">cv. 10/8</strain>
        <tissue evidence="2">Leaf</tissue>
    </source>
</reference>
<feature type="compositionally biased region" description="Basic and acidic residues" evidence="1">
    <location>
        <begin position="1"/>
        <end position="27"/>
    </location>
</feature>
<accession>A0A392UHL0</accession>
<feature type="region of interest" description="Disordered" evidence="1">
    <location>
        <begin position="1"/>
        <end position="38"/>
    </location>
</feature>
<dbReference type="AlphaFoldDB" id="A0A392UHL0"/>
<dbReference type="EMBL" id="LXQA010812947">
    <property type="protein sequence ID" value="MCI72197.1"/>
    <property type="molecule type" value="Genomic_DNA"/>
</dbReference>
<protein>
    <submittedName>
        <fullName evidence="2">Uncharacterized protein</fullName>
    </submittedName>
</protein>
<evidence type="ECO:0000256" key="1">
    <source>
        <dbReference type="SAM" id="MobiDB-lite"/>
    </source>
</evidence>
<feature type="non-terminal residue" evidence="2">
    <location>
        <position position="1"/>
    </location>
</feature>
<evidence type="ECO:0000313" key="3">
    <source>
        <dbReference type="Proteomes" id="UP000265520"/>
    </source>
</evidence>
<sequence length="58" mass="6935">PDERAGRSREQSNTARPKEEIRRGERKRDRRTPQRTLVIPDNSTFYYRGNPFSSDIRN</sequence>
<comment type="caution">
    <text evidence="2">The sequence shown here is derived from an EMBL/GenBank/DDBJ whole genome shotgun (WGS) entry which is preliminary data.</text>
</comment>
<dbReference type="Proteomes" id="UP000265520">
    <property type="component" value="Unassembled WGS sequence"/>
</dbReference>